<reference evidence="4 5" key="1">
    <citation type="submission" date="2018-10" db="EMBL/GenBank/DDBJ databases">
        <title>Isolation from soil.</title>
        <authorList>
            <person name="Hu J."/>
        </authorList>
    </citation>
    <scope>NUCLEOTIDE SEQUENCE [LARGE SCALE GENOMIC DNA]</scope>
    <source>
        <strain evidence="4 5">NEAU-Ht49</strain>
    </source>
</reference>
<evidence type="ECO:0000313" key="5">
    <source>
        <dbReference type="Proteomes" id="UP000282674"/>
    </source>
</evidence>
<keyword evidence="5" id="KW-1185">Reference proteome</keyword>
<dbReference type="PANTHER" id="PTHR43477:SF1">
    <property type="entry name" value="DIHYDROANTICAPSIN 7-DEHYDROGENASE"/>
    <property type="match status" value="1"/>
</dbReference>
<keyword evidence="2" id="KW-0521">NADP</keyword>
<evidence type="ECO:0000256" key="1">
    <source>
        <dbReference type="ARBA" id="ARBA00006484"/>
    </source>
</evidence>
<evidence type="ECO:0000256" key="2">
    <source>
        <dbReference type="ARBA" id="ARBA00022857"/>
    </source>
</evidence>
<protein>
    <submittedName>
        <fullName evidence="4">SDR family oxidoreductase</fullName>
    </submittedName>
</protein>
<dbReference type="InterPro" id="IPR002347">
    <property type="entry name" value="SDR_fam"/>
</dbReference>
<dbReference type="InterPro" id="IPR036291">
    <property type="entry name" value="NAD(P)-bd_dom_sf"/>
</dbReference>
<comment type="similarity">
    <text evidence="1">Belongs to the short-chain dehydrogenases/reductases (SDR) family.</text>
</comment>
<organism evidence="4 5">
    <name type="scientific">Actinomadura harenae</name>
    <dbReference type="NCBI Taxonomy" id="2483351"/>
    <lineage>
        <taxon>Bacteria</taxon>
        <taxon>Bacillati</taxon>
        <taxon>Actinomycetota</taxon>
        <taxon>Actinomycetes</taxon>
        <taxon>Streptosporangiales</taxon>
        <taxon>Thermomonosporaceae</taxon>
        <taxon>Actinomadura</taxon>
    </lineage>
</organism>
<dbReference type="InterPro" id="IPR057571">
    <property type="entry name" value="SDR_PhqE-like"/>
</dbReference>
<dbReference type="OrthoDB" id="9806974at2"/>
<dbReference type="EMBL" id="RFFG01000041">
    <property type="protein sequence ID" value="RMI41592.1"/>
    <property type="molecule type" value="Genomic_DNA"/>
</dbReference>
<proteinExistence type="inferred from homology"/>
<gene>
    <name evidence="4" type="ORF">EBO15_22605</name>
</gene>
<keyword evidence="3" id="KW-0560">Oxidoreductase</keyword>
<evidence type="ECO:0000256" key="3">
    <source>
        <dbReference type="ARBA" id="ARBA00023002"/>
    </source>
</evidence>
<sequence>MPPFDKLAGQRVVVLGGTSGIGLAVAEAAAAAGAVVTVASSRKENVERALDRLPAGSTGEVADLTDPALVRDLFARLGEIDHLVYTAGDPLPLAPVTEIDLDAARDFFALRYFGVLAAVQAAVPKLREGGSITLTTGTAGPRPVPGAAVTASICGAMEGLTRALAVELAPIRVNAVMPGVVRSNLWASLPDDFREQLYADTAAATPLNRVGEVDDIAEAYLYTMTQRHATGTIMTLDGGAVLT</sequence>
<evidence type="ECO:0000313" key="4">
    <source>
        <dbReference type="EMBL" id="RMI41592.1"/>
    </source>
</evidence>
<dbReference type="Pfam" id="PF23441">
    <property type="entry name" value="SDR"/>
    <property type="match status" value="1"/>
</dbReference>
<dbReference type="GO" id="GO:0016491">
    <property type="term" value="F:oxidoreductase activity"/>
    <property type="evidence" value="ECO:0007669"/>
    <property type="project" value="UniProtKB-KW"/>
</dbReference>
<name>A0A3M2LWK4_9ACTN</name>
<dbReference type="Gene3D" id="3.40.50.720">
    <property type="entry name" value="NAD(P)-binding Rossmann-like Domain"/>
    <property type="match status" value="1"/>
</dbReference>
<accession>A0A3M2LWK4</accession>
<comment type="caution">
    <text evidence="4">The sequence shown here is derived from an EMBL/GenBank/DDBJ whole genome shotgun (WGS) entry which is preliminary data.</text>
</comment>
<dbReference type="Proteomes" id="UP000282674">
    <property type="component" value="Unassembled WGS sequence"/>
</dbReference>
<dbReference type="SUPFAM" id="SSF51735">
    <property type="entry name" value="NAD(P)-binding Rossmann-fold domains"/>
    <property type="match status" value="1"/>
</dbReference>
<dbReference type="PRINTS" id="PR00081">
    <property type="entry name" value="GDHRDH"/>
</dbReference>
<dbReference type="AlphaFoldDB" id="A0A3M2LWK4"/>
<dbReference type="RefSeq" id="WP_122196426.1">
    <property type="nucleotide sequence ID" value="NZ_JBHSKC010000038.1"/>
</dbReference>
<dbReference type="InterPro" id="IPR051122">
    <property type="entry name" value="SDR_DHRS6-like"/>
</dbReference>
<dbReference type="PANTHER" id="PTHR43477">
    <property type="entry name" value="DIHYDROANTICAPSIN 7-DEHYDROGENASE"/>
    <property type="match status" value="1"/>
</dbReference>